<protein>
    <submittedName>
        <fullName evidence="1">Uncharacterized protein</fullName>
    </submittedName>
</protein>
<dbReference type="Proteomes" id="UP000546213">
    <property type="component" value="Unassembled WGS sequence"/>
</dbReference>
<evidence type="ECO:0000313" key="1">
    <source>
        <dbReference type="EMBL" id="KAF5577665.1"/>
    </source>
</evidence>
<dbReference type="AlphaFoldDB" id="A0A8H5KNQ9"/>
<keyword evidence="2" id="KW-1185">Reference proteome</keyword>
<reference evidence="1 2" key="1">
    <citation type="submission" date="2020-05" db="EMBL/GenBank/DDBJ databases">
        <title>Identification and distribution of gene clusters putatively required for synthesis of sphingolipid metabolism inhibitors in phylogenetically diverse species of the filamentous fungus Fusarium.</title>
        <authorList>
            <person name="Kim H.-S."/>
            <person name="Busman M."/>
            <person name="Brown D.W."/>
            <person name="Divon H."/>
            <person name="Uhlig S."/>
            <person name="Proctor R.H."/>
        </authorList>
    </citation>
    <scope>NUCLEOTIDE SEQUENCE [LARGE SCALE GENOMIC DNA]</scope>
    <source>
        <strain evidence="1 2">NRRL 36939</strain>
    </source>
</reference>
<dbReference type="EMBL" id="JAAOAS010000378">
    <property type="protein sequence ID" value="KAF5577665.1"/>
    <property type="molecule type" value="Genomic_DNA"/>
</dbReference>
<name>A0A8H5KNQ9_9HYPO</name>
<organism evidence="1 2">
    <name type="scientific">Fusarium pseudocircinatum</name>
    <dbReference type="NCBI Taxonomy" id="56676"/>
    <lineage>
        <taxon>Eukaryota</taxon>
        <taxon>Fungi</taxon>
        <taxon>Dikarya</taxon>
        <taxon>Ascomycota</taxon>
        <taxon>Pezizomycotina</taxon>
        <taxon>Sordariomycetes</taxon>
        <taxon>Hypocreomycetidae</taxon>
        <taxon>Hypocreales</taxon>
        <taxon>Nectriaceae</taxon>
        <taxon>Fusarium</taxon>
        <taxon>Fusarium fujikuroi species complex</taxon>
    </lineage>
</organism>
<sequence>MRLLGCDIRGEDDVEDDHLEDKAASRSSHLTCFALHVRQPKVMTDVHGQHDNLGKVISGAGSLMYDSHFLNAPSLDRPLLCRFPTLVTFVGSSGIVILVLGRRLLSAEKGGGVIVDDDDDDACQTE</sequence>
<gene>
    <name evidence="1" type="ORF">FPCIR_11991</name>
</gene>
<proteinExistence type="predicted"/>
<accession>A0A8H5KNQ9</accession>
<evidence type="ECO:0000313" key="2">
    <source>
        <dbReference type="Proteomes" id="UP000546213"/>
    </source>
</evidence>
<comment type="caution">
    <text evidence="1">The sequence shown here is derived from an EMBL/GenBank/DDBJ whole genome shotgun (WGS) entry which is preliminary data.</text>
</comment>